<dbReference type="Pfam" id="PF02685">
    <property type="entry name" value="Glucokinase"/>
    <property type="match status" value="1"/>
</dbReference>
<gene>
    <name evidence="3" type="primary">glk</name>
    <name evidence="5" type="ORF">H8K26_16305</name>
</gene>
<evidence type="ECO:0000313" key="6">
    <source>
        <dbReference type="Proteomes" id="UP000637632"/>
    </source>
</evidence>
<dbReference type="NCBIfam" id="TIGR00749">
    <property type="entry name" value="glk"/>
    <property type="match status" value="1"/>
</dbReference>
<evidence type="ECO:0000256" key="2">
    <source>
        <dbReference type="ARBA" id="ARBA00022777"/>
    </source>
</evidence>
<comment type="similarity">
    <text evidence="3 4">Belongs to the bacterial glucokinase family.</text>
</comment>
<evidence type="ECO:0000313" key="5">
    <source>
        <dbReference type="EMBL" id="MBC3813006.1"/>
    </source>
</evidence>
<dbReference type="InterPro" id="IPR003836">
    <property type="entry name" value="Glucokinase"/>
</dbReference>
<dbReference type="HAMAP" id="MF_00524">
    <property type="entry name" value="Glucokinase"/>
    <property type="match status" value="1"/>
</dbReference>
<dbReference type="EC" id="2.7.1.2" evidence="3"/>
<dbReference type="EMBL" id="JACOFT010000007">
    <property type="protein sequence ID" value="MBC3813006.1"/>
    <property type="molecule type" value="Genomic_DNA"/>
</dbReference>
<keyword evidence="1 3" id="KW-0808">Transferase</keyword>
<evidence type="ECO:0000256" key="1">
    <source>
        <dbReference type="ARBA" id="ARBA00022679"/>
    </source>
</evidence>
<comment type="subcellular location">
    <subcellularLocation>
        <location evidence="3">Cytoplasm</location>
    </subcellularLocation>
</comment>
<dbReference type="Proteomes" id="UP000637632">
    <property type="component" value="Unassembled WGS sequence"/>
</dbReference>
<comment type="caution">
    <text evidence="5">The sequence shown here is derived from an EMBL/GenBank/DDBJ whole genome shotgun (WGS) entry which is preliminary data.</text>
</comment>
<organism evidence="5 6">
    <name type="scientific">Undibacterium aquatile</name>
    <dbReference type="NCBI Taxonomy" id="1537398"/>
    <lineage>
        <taxon>Bacteria</taxon>
        <taxon>Pseudomonadati</taxon>
        <taxon>Pseudomonadota</taxon>
        <taxon>Betaproteobacteria</taxon>
        <taxon>Burkholderiales</taxon>
        <taxon>Oxalobacteraceae</taxon>
        <taxon>Undibacterium</taxon>
    </lineage>
</organism>
<protein>
    <recommendedName>
        <fullName evidence="3">Glucokinase</fullName>
        <ecNumber evidence="3">2.7.1.2</ecNumber>
    </recommendedName>
    <alternativeName>
        <fullName evidence="3">Glucose kinase</fullName>
    </alternativeName>
</protein>
<keyword evidence="6" id="KW-1185">Reference proteome</keyword>
<dbReference type="CDD" id="cd24008">
    <property type="entry name" value="ASKHA_NBD_GLK"/>
    <property type="match status" value="1"/>
</dbReference>
<accession>A0ABR6XJF4</accession>
<dbReference type="GO" id="GO:0004340">
    <property type="term" value="F:glucokinase activity"/>
    <property type="evidence" value="ECO:0007669"/>
    <property type="project" value="UniProtKB-EC"/>
</dbReference>
<sequence length="347" mass="37070">MHTNGEKSVQDLKKQNYTSPRLLADIGGTNARFALETEPHRFEAVAVLACNDYATLHLAISAYLQSDAVQRICQQPVQHAAIAIANPVNGDQISMTNHHWAFSIQALRDALHLQTLLVVNDFTALAMALPYLENHQRVQIGGGRAQPERVIGLIGPGTGLGVSGIVPAGKQWIPLSSEGGHASFSPADAAEVDLLKVIWREFPHVSAERLISGMGLEIIYRALGELHADGADASLSAADISRRAFDGSCVRCRQTVAHFCGMLGTAAGNLAITLGATGGVYIGGGIVPRLGDLFMQSSFRQRFEAKGRFANYLAAIPTFLITAEYPAFLGVSAILAEKLSLADHATH</sequence>
<keyword evidence="3" id="KW-0067">ATP-binding</keyword>
<dbReference type="InterPro" id="IPR043129">
    <property type="entry name" value="ATPase_NBD"/>
</dbReference>
<evidence type="ECO:0000256" key="4">
    <source>
        <dbReference type="RuleBase" id="RU004046"/>
    </source>
</evidence>
<comment type="catalytic activity">
    <reaction evidence="3">
        <text>D-glucose + ATP = D-glucose 6-phosphate + ADP + H(+)</text>
        <dbReference type="Rhea" id="RHEA:17825"/>
        <dbReference type="ChEBI" id="CHEBI:4167"/>
        <dbReference type="ChEBI" id="CHEBI:15378"/>
        <dbReference type="ChEBI" id="CHEBI:30616"/>
        <dbReference type="ChEBI" id="CHEBI:61548"/>
        <dbReference type="ChEBI" id="CHEBI:456216"/>
        <dbReference type="EC" id="2.7.1.2"/>
    </reaction>
</comment>
<evidence type="ECO:0000256" key="3">
    <source>
        <dbReference type="HAMAP-Rule" id="MF_00524"/>
    </source>
</evidence>
<dbReference type="PANTHER" id="PTHR47690:SF1">
    <property type="entry name" value="GLUCOKINASE"/>
    <property type="match status" value="1"/>
</dbReference>
<proteinExistence type="inferred from homology"/>
<dbReference type="NCBIfam" id="NF001416">
    <property type="entry name" value="PRK00292.1-3"/>
    <property type="match status" value="1"/>
</dbReference>
<dbReference type="Gene3D" id="3.30.420.40">
    <property type="match status" value="1"/>
</dbReference>
<keyword evidence="3" id="KW-0324">Glycolysis</keyword>
<dbReference type="PANTHER" id="PTHR47690">
    <property type="entry name" value="GLUCOKINASE"/>
    <property type="match status" value="1"/>
</dbReference>
<dbReference type="Gene3D" id="3.40.367.20">
    <property type="match status" value="1"/>
</dbReference>
<name>A0ABR6XJF4_9BURK</name>
<dbReference type="SUPFAM" id="SSF53067">
    <property type="entry name" value="Actin-like ATPase domain"/>
    <property type="match status" value="1"/>
</dbReference>
<dbReference type="InterPro" id="IPR050201">
    <property type="entry name" value="Bacterial_glucokinase"/>
</dbReference>
<feature type="binding site" evidence="3">
    <location>
        <begin position="24"/>
        <end position="29"/>
    </location>
    <ligand>
        <name>ATP</name>
        <dbReference type="ChEBI" id="CHEBI:30616"/>
    </ligand>
</feature>
<keyword evidence="3" id="KW-0963">Cytoplasm</keyword>
<keyword evidence="3" id="KW-0547">Nucleotide-binding</keyword>
<keyword evidence="2 3" id="KW-0418">Kinase</keyword>
<reference evidence="5 6" key="1">
    <citation type="submission" date="2020-08" db="EMBL/GenBank/DDBJ databases">
        <title>Novel species isolated from subtropical streams in China.</title>
        <authorList>
            <person name="Lu H."/>
        </authorList>
    </citation>
    <scope>NUCLEOTIDE SEQUENCE [LARGE SCALE GENOMIC DNA]</scope>
    <source>
        <strain evidence="5 6">CCTCC AB 2015119</strain>
    </source>
</reference>